<reference evidence="1 2" key="1">
    <citation type="submission" date="2019-03" db="EMBL/GenBank/DDBJ databases">
        <title>First draft genome of Liparis tanakae, snailfish: a comprehensive survey of snailfish specific genes.</title>
        <authorList>
            <person name="Kim W."/>
            <person name="Song I."/>
            <person name="Jeong J.-H."/>
            <person name="Kim D."/>
            <person name="Kim S."/>
            <person name="Ryu S."/>
            <person name="Song J.Y."/>
            <person name="Lee S.K."/>
        </authorList>
    </citation>
    <scope>NUCLEOTIDE SEQUENCE [LARGE SCALE GENOMIC DNA]</scope>
    <source>
        <tissue evidence="1">Muscle</tissue>
    </source>
</reference>
<comment type="caution">
    <text evidence="1">The sequence shown here is derived from an EMBL/GenBank/DDBJ whole genome shotgun (WGS) entry which is preliminary data.</text>
</comment>
<name>A0A4Z2ECF7_9TELE</name>
<evidence type="ECO:0000313" key="1">
    <source>
        <dbReference type="EMBL" id="TNN26536.1"/>
    </source>
</evidence>
<proteinExistence type="predicted"/>
<dbReference type="EMBL" id="SRLO01010031">
    <property type="protein sequence ID" value="TNN26536.1"/>
    <property type="molecule type" value="Genomic_DNA"/>
</dbReference>
<accession>A0A4Z2ECF7</accession>
<sequence>MLRTSLELLCVTVQHIPNPNAARMLGLNDFSQAQKSPIRDELWLKLHKELSQQNFRRRLRREATAHKQPGKHSAASVRQN</sequence>
<keyword evidence="2" id="KW-1185">Reference proteome</keyword>
<evidence type="ECO:0000313" key="2">
    <source>
        <dbReference type="Proteomes" id="UP000314294"/>
    </source>
</evidence>
<protein>
    <submittedName>
        <fullName evidence="1">Uncharacterized protein</fullName>
    </submittedName>
</protein>
<dbReference type="AlphaFoldDB" id="A0A4Z2ECF7"/>
<organism evidence="1 2">
    <name type="scientific">Liparis tanakae</name>
    <name type="common">Tanaka's snailfish</name>
    <dbReference type="NCBI Taxonomy" id="230148"/>
    <lineage>
        <taxon>Eukaryota</taxon>
        <taxon>Metazoa</taxon>
        <taxon>Chordata</taxon>
        <taxon>Craniata</taxon>
        <taxon>Vertebrata</taxon>
        <taxon>Euteleostomi</taxon>
        <taxon>Actinopterygii</taxon>
        <taxon>Neopterygii</taxon>
        <taxon>Teleostei</taxon>
        <taxon>Neoteleostei</taxon>
        <taxon>Acanthomorphata</taxon>
        <taxon>Eupercaria</taxon>
        <taxon>Perciformes</taxon>
        <taxon>Cottioidei</taxon>
        <taxon>Cottales</taxon>
        <taxon>Liparidae</taxon>
        <taxon>Liparis</taxon>
    </lineage>
</organism>
<gene>
    <name evidence="1" type="ORF">EYF80_063328</name>
</gene>
<dbReference type="Proteomes" id="UP000314294">
    <property type="component" value="Unassembled WGS sequence"/>
</dbReference>